<reference evidence="1 2" key="1">
    <citation type="submission" date="2020-08" db="EMBL/GenBank/DDBJ databases">
        <title>Genomic Encyclopedia of Type Strains, Phase IV (KMG-IV): sequencing the most valuable type-strain genomes for metagenomic binning, comparative biology and taxonomic classification.</title>
        <authorList>
            <person name="Goeker M."/>
        </authorList>
    </citation>
    <scope>NUCLEOTIDE SEQUENCE [LARGE SCALE GENOMIC DNA]</scope>
    <source>
        <strain evidence="1 2">DSM 105074</strain>
    </source>
</reference>
<sequence length="33" mass="4003">MFYIHFSRKKSDCKSKELPLISKALLRFFVQKL</sequence>
<keyword evidence="2" id="KW-1185">Reference proteome</keyword>
<protein>
    <submittedName>
        <fullName evidence="1">Uncharacterized protein</fullName>
    </submittedName>
</protein>
<dbReference type="AlphaFoldDB" id="A0A840TRI9"/>
<proteinExistence type="predicted"/>
<name>A0A840TRI9_9BACT</name>
<dbReference type="EMBL" id="JACHGF010000001">
    <property type="protein sequence ID" value="MBB5282349.1"/>
    <property type="molecule type" value="Genomic_DNA"/>
</dbReference>
<accession>A0A840TRI9</accession>
<dbReference type="Proteomes" id="UP000557307">
    <property type="component" value="Unassembled WGS sequence"/>
</dbReference>
<comment type="caution">
    <text evidence="1">The sequence shown here is derived from an EMBL/GenBank/DDBJ whole genome shotgun (WGS) entry which is preliminary data.</text>
</comment>
<evidence type="ECO:0000313" key="2">
    <source>
        <dbReference type="Proteomes" id="UP000557307"/>
    </source>
</evidence>
<organism evidence="1 2">
    <name type="scientific">Rhabdobacter roseus</name>
    <dbReference type="NCBI Taxonomy" id="1655419"/>
    <lineage>
        <taxon>Bacteria</taxon>
        <taxon>Pseudomonadati</taxon>
        <taxon>Bacteroidota</taxon>
        <taxon>Cytophagia</taxon>
        <taxon>Cytophagales</taxon>
        <taxon>Cytophagaceae</taxon>
        <taxon>Rhabdobacter</taxon>
    </lineage>
</organism>
<gene>
    <name evidence="1" type="ORF">HNQ92_000470</name>
</gene>
<evidence type="ECO:0000313" key="1">
    <source>
        <dbReference type="EMBL" id="MBB5282349.1"/>
    </source>
</evidence>